<organism evidence="1 2">
    <name type="scientific">Myroides odoratimimus CCUG 10230</name>
    <dbReference type="NCBI Taxonomy" id="883150"/>
    <lineage>
        <taxon>Bacteria</taxon>
        <taxon>Pseudomonadati</taxon>
        <taxon>Bacteroidota</taxon>
        <taxon>Flavobacteriia</taxon>
        <taxon>Flavobacteriales</taxon>
        <taxon>Flavobacteriaceae</taxon>
        <taxon>Myroides</taxon>
    </lineage>
</organism>
<name>A0ABP2N990_9FLAO</name>
<comment type="caution">
    <text evidence="1">The sequence shown here is derived from an EMBL/GenBank/DDBJ whole genome shotgun (WGS) entry which is preliminary data.</text>
</comment>
<keyword evidence="2" id="KW-1185">Reference proteome</keyword>
<evidence type="ECO:0000313" key="2">
    <source>
        <dbReference type="Proteomes" id="UP000005402"/>
    </source>
</evidence>
<dbReference type="RefSeq" id="WP_006259295.1">
    <property type="nucleotide sequence ID" value="NZ_KE161015.1"/>
</dbReference>
<dbReference type="EMBL" id="AGEC02000008">
    <property type="protein sequence ID" value="EHO07730.1"/>
    <property type="molecule type" value="Genomic_DNA"/>
</dbReference>
<reference evidence="1" key="1">
    <citation type="submission" date="2012-07" db="EMBL/GenBank/DDBJ databases">
        <title>The Genome Sequence of Myroides odoratimimus CCUG 10230.</title>
        <authorList>
            <consortium name="The Broad Institute Genome Sequencing Platform"/>
            <person name="Earl A."/>
            <person name="Ward D."/>
            <person name="Feldgarden M."/>
            <person name="Gevers D."/>
            <person name="Huys G."/>
            <person name="Walker B."/>
            <person name="Young S.K."/>
            <person name="Zeng Q."/>
            <person name="Gargeya S."/>
            <person name="Fitzgerald M."/>
            <person name="Haas B."/>
            <person name="Abouelleil A."/>
            <person name="Alvarado L."/>
            <person name="Arachchi H.M."/>
            <person name="Berlin A.M."/>
            <person name="Chapman S.B."/>
            <person name="Goldberg J."/>
            <person name="Griggs A."/>
            <person name="Gujja S."/>
            <person name="Hansen M."/>
            <person name="Howarth C."/>
            <person name="Imamovic A."/>
            <person name="Larimer J."/>
            <person name="McCowen C."/>
            <person name="Montmayeur A."/>
            <person name="Murphy C."/>
            <person name="Neiman D."/>
            <person name="Pearson M."/>
            <person name="Priest M."/>
            <person name="Roberts A."/>
            <person name="Saif S."/>
            <person name="Shea T."/>
            <person name="Sisk P."/>
            <person name="Sykes S."/>
            <person name="Wortman J."/>
            <person name="Nusbaum C."/>
            <person name="Birren B."/>
        </authorList>
    </citation>
    <scope>NUCLEOTIDE SEQUENCE [LARGE SCALE GENOMIC DNA]</scope>
    <source>
        <strain evidence="1">CCUG 10230</strain>
    </source>
</reference>
<accession>A0ABP2N990</accession>
<dbReference type="Proteomes" id="UP000005402">
    <property type="component" value="Unassembled WGS sequence"/>
</dbReference>
<gene>
    <name evidence="1" type="ORF">HMPREF9712_02466</name>
</gene>
<protein>
    <submittedName>
        <fullName evidence="1">Uncharacterized protein</fullName>
    </submittedName>
</protein>
<evidence type="ECO:0000313" key="1">
    <source>
        <dbReference type="EMBL" id="EHO07730.1"/>
    </source>
</evidence>
<sequence length="56" mass="6116">MRAEAIASEDLLETISGGTENSCHNEAVIRHVDHVQGQPKPGYTPLGEAILRWIFG</sequence>
<proteinExistence type="predicted"/>